<sequence length="92" mass="10006">MLNAGSKGFTRYAWQSSLKGASSVVPKNNVIILTTVTKSINWSWKSGKTFGHAFKTHQAGAKNLKALVGRANSPSVSPIQGQWLNNEKLLCF</sequence>
<reference evidence="1 2" key="1">
    <citation type="submission" date="2024-05" db="EMBL/GenBank/DDBJ databases">
        <authorList>
            <person name="Duchaud E."/>
        </authorList>
    </citation>
    <scope>NUCLEOTIDE SEQUENCE [LARGE SCALE GENOMIC DNA]</scope>
    <source>
        <strain evidence="1">Ena-SAMPLE-TAB-13-05-2024-13:56:06:370-140305</strain>
    </source>
</reference>
<dbReference type="EMBL" id="CAXJRC010000043">
    <property type="protein sequence ID" value="CAL2108102.1"/>
    <property type="molecule type" value="Genomic_DNA"/>
</dbReference>
<name>A0ABM9PQR0_9FLAO</name>
<dbReference type="Proteomes" id="UP001497602">
    <property type="component" value="Unassembled WGS sequence"/>
</dbReference>
<keyword evidence="2" id="KW-1185">Reference proteome</keyword>
<dbReference type="RefSeq" id="WP_348739667.1">
    <property type="nucleotide sequence ID" value="NZ_CAXJRC010000043.1"/>
</dbReference>
<accession>A0ABM9PQR0</accession>
<evidence type="ECO:0000313" key="1">
    <source>
        <dbReference type="EMBL" id="CAL2108102.1"/>
    </source>
</evidence>
<comment type="caution">
    <text evidence="1">The sequence shown here is derived from an EMBL/GenBank/DDBJ whole genome shotgun (WGS) entry which is preliminary data.</text>
</comment>
<evidence type="ECO:0000313" key="2">
    <source>
        <dbReference type="Proteomes" id="UP001497602"/>
    </source>
</evidence>
<organism evidence="1 2">
    <name type="scientific">Tenacibaculum vairaonense</name>
    <dbReference type="NCBI Taxonomy" id="3137860"/>
    <lineage>
        <taxon>Bacteria</taxon>
        <taxon>Pseudomonadati</taxon>
        <taxon>Bacteroidota</taxon>
        <taxon>Flavobacteriia</taxon>
        <taxon>Flavobacteriales</taxon>
        <taxon>Flavobacteriaceae</taxon>
        <taxon>Tenacibaculum</taxon>
    </lineage>
</organism>
<proteinExistence type="predicted"/>
<gene>
    <name evidence="1" type="ORF">T190115A13A_60097</name>
</gene>
<protein>
    <submittedName>
        <fullName evidence="1">Uncharacterized protein</fullName>
    </submittedName>
</protein>